<dbReference type="GO" id="GO:0000302">
    <property type="term" value="P:response to reactive oxygen species"/>
    <property type="evidence" value="ECO:0007669"/>
    <property type="project" value="TreeGrafter"/>
</dbReference>
<dbReference type="PANTHER" id="PTHR10612:SF34">
    <property type="entry name" value="APOLIPOPROTEIN D"/>
    <property type="match status" value="1"/>
</dbReference>
<dbReference type="SUPFAM" id="SSF50814">
    <property type="entry name" value="Lipocalins"/>
    <property type="match status" value="1"/>
</dbReference>
<name>A0AAV2Q3L5_MEGNR</name>
<accession>A0AAV2Q3L5</accession>
<dbReference type="PRINTS" id="PR01273">
    <property type="entry name" value="INVTBRTCOLOR"/>
</dbReference>
<dbReference type="Pfam" id="PF08212">
    <property type="entry name" value="Lipocalin_2"/>
    <property type="match status" value="1"/>
</dbReference>
<evidence type="ECO:0000313" key="3">
    <source>
        <dbReference type="EMBL" id="CAL4068564.1"/>
    </source>
</evidence>
<dbReference type="InterPro" id="IPR003057">
    <property type="entry name" value="Invtbrt_color"/>
</dbReference>
<dbReference type="Gene3D" id="2.40.128.20">
    <property type="match status" value="1"/>
</dbReference>
<dbReference type="Proteomes" id="UP001497623">
    <property type="component" value="Unassembled WGS sequence"/>
</dbReference>
<dbReference type="EMBL" id="CAXKWB010003221">
    <property type="protein sequence ID" value="CAL4068564.1"/>
    <property type="molecule type" value="Genomic_DNA"/>
</dbReference>
<evidence type="ECO:0000259" key="2">
    <source>
        <dbReference type="Pfam" id="PF08212"/>
    </source>
</evidence>
<dbReference type="PANTHER" id="PTHR10612">
    <property type="entry name" value="APOLIPOPROTEIN D"/>
    <property type="match status" value="1"/>
</dbReference>
<keyword evidence="4" id="KW-1185">Reference proteome</keyword>
<organism evidence="3 4">
    <name type="scientific">Meganyctiphanes norvegica</name>
    <name type="common">Northern krill</name>
    <name type="synonym">Thysanopoda norvegica</name>
    <dbReference type="NCBI Taxonomy" id="48144"/>
    <lineage>
        <taxon>Eukaryota</taxon>
        <taxon>Metazoa</taxon>
        <taxon>Ecdysozoa</taxon>
        <taxon>Arthropoda</taxon>
        <taxon>Crustacea</taxon>
        <taxon>Multicrustacea</taxon>
        <taxon>Malacostraca</taxon>
        <taxon>Eumalacostraca</taxon>
        <taxon>Eucarida</taxon>
        <taxon>Euphausiacea</taxon>
        <taxon>Euphausiidae</taxon>
        <taxon>Meganyctiphanes</taxon>
    </lineage>
</organism>
<dbReference type="InterPro" id="IPR012674">
    <property type="entry name" value="Calycin"/>
</dbReference>
<comment type="caution">
    <text evidence="3">The sequence shown here is derived from an EMBL/GenBank/DDBJ whole genome shotgun (WGS) entry which is preliminary data.</text>
</comment>
<sequence length="250" mass="28558">MDRHLSVSLSRRIRSFRHSRRAPLNNSRMDWIRVGFALALVGLALALPQEQVDDLGLSRVLSTLGNQAGKPGVPSFVESGKCIDVGVQDNFDYFKYSGKWYMGYKMDNPFLGDLYRCIESDYQYMGPGFKGFKVRTTGRSKSFRKSEINGEIRSTQEFKDASMSVFFPDTFPADYRVIDTDYTSYSCVYSCTTTSNFKSEFGFVFSRKPEDIHKAWMKCGPSYLLNGINYAKLKPTDMSCYSKKPSIYHL</sequence>
<evidence type="ECO:0000313" key="4">
    <source>
        <dbReference type="Proteomes" id="UP001497623"/>
    </source>
</evidence>
<dbReference type="InterPro" id="IPR000566">
    <property type="entry name" value="Lipocln_cytosolic_FA-bd_dom"/>
</dbReference>
<dbReference type="GO" id="GO:0031409">
    <property type="term" value="F:pigment binding"/>
    <property type="evidence" value="ECO:0007669"/>
    <property type="project" value="InterPro"/>
</dbReference>
<dbReference type="AlphaFoldDB" id="A0AAV2Q3L5"/>
<protein>
    <recommendedName>
        <fullName evidence="2">Lipocalin/cytosolic fatty-acid binding domain-containing protein</fullName>
    </recommendedName>
</protein>
<feature type="domain" description="Lipocalin/cytosolic fatty-acid binding" evidence="2">
    <location>
        <begin position="92"/>
        <end position="210"/>
    </location>
</feature>
<keyword evidence="1" id="KW-1015">Disulfide bond</keyword>
<reference evidence="3 4" key="1">
    <citation type="submission" date="2024-05" db="EMBL/GenBank/DDBJ databases">
        <authorList>
            <person name="Wallberg A."/>
        </authorList>
    </citation>
    <scope>NUCLEOTIDE SEQUENCE [LARGE SCALE GENOMIC DNA]</scope>
</reference>
<gene>
    <name evidence="3" type="ORF">MNOR_LOCUS7366</name>
</gene>
<dbReference type="GO" id="GO:0006629">
    <property type="term" value="P:lipid metabolic process"/>
    <property type="evidence" value="ECO:0007669"/>
    <property type="project" value="TreeGrafter"/>
</dbReference>
<proteinExistence type="predicted"/>
<evidence type="ECO:0000256" key="1">
    <source>
        <dbReference type="ARBA" id="ARBA00023157"/>
    </source>
</evidence>
<dbReference type="GO" id="GO:0005737">
    <property type="term" value="C:cytoplasm"/>
    <property type="evidence" value="ECO:0007669"/>
    <property type="project" value="TreeGrafter"/>
</dbReference>